<keyword evidence="6" id="KW-0645">Protease</keyword>
<evidence type="ECO:0000256" key="7">
    <source>
        <dbReference type="ARBA" id="ARBA00022801"/>
    </source>
</evidence>
<evidence type="ECO:0000256" key="9">
    <source>
        <dbReference type="PROSITE-ProRule" id="PRU10076"/>
    </source>
</evidence>
<dbReference type="GO" id="GO:0016920">
    <property type="term" value="F:pyroglutamyl-peptidase activity"/>
    <property type="evidence" value="ECO:0007669"/>
    <property type="project" value="UniProtKB-EC"/>
</dbReference>
<sequence>MKKILVTGFEPFGGDETNVSEQVLNSLPEIIGNLKVEKLLIPVVRNKSLRKIEEKVLEINPSFILSLGQAGGSKTISIERIGINIDDFRIKDNDGNQPIDELIFEDGENAYFSNLPIKTMYNEIEKEGIDVKISNTAGTYVCNHVLYGVRYMVEKNKWNIKSGFIHLPYTKEQVEGKENMPFMMFDQTLKAIIKAIETLSVEKVEKKIVGGEIY</sequence>
<keyword evidence="5" id="KW-0963">Cytoplasm</keyword>
<dbReference type="InterPro" id="IPR036440">
    <property type="entry name" value="Peptidase_C15-like_sf"/>
</dbReference>
<dbReference type="Proteomes" id="UP000526184">
    <property type="component" value="Unassembled WGS sequence"/>
</dbReference>
<dbReference type="PRINTS" id="PR00706">
    <property type="entry name" value="PYROGLUPTASE"/>
</dbReference>
<feature type="active site" evidence="9">
    <location>
        <position position="79"/>
    </location>
</feature>
<dbReference type="AlphaFoldDB" id="A0A7Z0PFX7"/>
<evidence type="ECO:0000256" key="5">
    <source>
        <dbReference type="ARBA" id="ARBA00022490"/>
    </source>
</evidence>
<keyword evidence="12" id="KW-1185">Reference proteome</keyword>
<feature type="active site" evidence="10">
    <location>
        <position position="142"/>
    </location>
</feature>
<name>A0A7Z0PFX7_9FUSO</name>
<dbReference type="EMBL" id="JABMKT010000004">
    <property type="protein sequence ID" value="NYV27510.1"/>
    <property type="molecule type" value="Genomic_DNA"/>
</dbReference>
<comment type="caution">
    <text evidence="11">The sequence shown here is derived from an EMBL/GenBank/DDBJ whole genome shotgun (WGS) entry which is preliminary data.</text>
</comment>
<dbReference type="PANTHER" id="PTHR23402:SF1">
    <property type="entry name" value="PYROGLUTAMYL-PEPTIDASE I"/>
    <property type="match status" value="1"/>
</dbReference>
<evidence type="ECO:0000256" key="8">
    <source>
        <dbReference type="ARBA" id="ARBA00022807"/>
    </source>
</evidence>
<evidence type="ECO:0000256" key="10">
    <source>
        <dbReference type="PROSITE-ProRule" id="PRU10077"/>
    </source>
</evidence>
<evidence type="ECO:0000256" key="3">
    <source>
        <dbReference type="ARBA" id="ARBA00004496"/>
    </source>
</evidence>
<dbReference type="InterPro" id="IPR016125">
    <property type="entry name" value="Peptidase_C15-like"/>
</dbReference>
<accession>A0A7Z0PFX7</accession>
<proteinExistence type="inferred from homology"/>
<dbReference type="RefSeq" id="WP_180135421.1">
    <property type="nucleotide sequence ID" value="NZ_JABMKT010000004.1"/>
</dbReference>
<evidence type="ECO:0000256" key="4">
    <source>
        <dbReference type="ARBA" id="ARBA00006641"/>
    </source>
</evidence>
<dbReference type="GO" id="GO:0006508">
    <property type="term" value="P:proteolysis"/>
    <property type="evidence" value="ECO:0007669"/>
    <property type="project" value="UniProtKB-KW"/>
</dbReference>
<dbReference type="Pfam" id="PF01470">
    <property type="entry name" value="Peptidase_C15"/>
    <property type="match status" value="1"/>
</dbReference>
<dbReference type="Gene3D" id="3.40.630.20">
    <property type="entry name" value="Peptidase C15, pyroglutamyl peptidase I-like"/>
    <property type="match status" value="1"/>
</dbReference>
<organism evidence="11 12">
    <name type="scientific">Streptobacillus felis</name>
    <dbReference type="NCBI Taxonomy" id="1384509"/>
    <lineage>
        <taxon>Bacteria</taxon>
        <taxon>Fusobacteriati</taxon>
        <taxon>Fusobacteriota</taxon>
        <taxon>Fusobacteriia</taxon>
        <taxon>Fusobacteriales</taxon>
        <taxon>Leptotrichiaceae</taxon>
        <taxon>Streptobacillus</taxon>
    </lineage>
</organism>
<keyword evidence="7 11" id="KW-0378">Hydrolase</keyword>
<dbReference type="InterPro" id="IPR000816">
    <property type="entry name" value="Peptidase_C15"/>
</dbReference>
<gene>
    <name evidence="11" type="ORF">HP397_01535</name>
</gene>
<evidence type="ECO:0000313" key="12">
    <source>
        <dbReference type="Proteomes" id="UP000526184"/>
    </source>
</evidence>
<reference evidence="11 12" key="1">
    <citation type="submission" date="2020-05" db="EMBL/GenBank/DDBJ databases">
        <title>Streptobacillus felis strain LHL191014123.</title>
        <authorList>
            <person name="Fawzy A."/>
            <person name="Rau J."/>
            <person name="Risse K."/>
            <person name="Schauerte N."/>
            <person name="Geiger C."/>
            <person name="Blom J."/>
            <person name="Imirzalioglu C."/>
            <person name="Falgenhauer J."/>
            <person name="Bach A."/>
            <person name="Herden C."/>
            <person name="Eisenberg T."/>
        </authorList>
    </citation>
    <scope>NUCLEOTIDE SEQUENCE [LARGE SCALE GENOMIC DNA]</scope>
    <source>
        <strain evidence="11 12">LHL191014123</strain>
    </source>
</reference>
<comment type="similarity">
    <text evidence="4">Belongs to the peptidase C15 family.</text>
</comment>
<dbReference type="GO" id="GO:0005829">
    <property type="term" value="C:cytosol"/>
    <property type="evidence" value="ECO:0007669"/>
    <property type="project" value="InterPro"/>
</dbReference>
<comment type="catalytic activity">
    <reaction evidence="1 9">
        <text>Release of an N-terminal pyroglutamyl group from a polypeptide, the second amino acid generally not being Pro.</text>
        <dbReference type="EC" id="3.4.19.3"/>
    </reaction>
</comment>
<evidence type="ECO:0000256" key="6">
    <source>
        <dbReference type="ARBA" id="ARBA00022670"/>
    </source>
</evidence>
<dbReference type="PROSITE" id="PS01334">
    <property type="entry name" value="PYRASE_CYS"/>
    <property type="match status" value="1"/>
</dbReference>
<dbReference type="PANTHER" id="PTHR23402">
    <property type="entry name" value="PROTEASE FAMILY C15 PYROGLUTAMYL-PEPTIDASE I-RELATED"/>
    <property type="match status" value="1"/>
</dbReference>
<dbReference type="InterPro" id="IPR033694">
    <property type="entry name" value="PGPEP1_Cys_AS"/>
</dbReference>
<dbReference type="FunFam" id="3.40.630.20:FF:000001">
    <property type="entry name" value="Pyrrolidone-carboxylate peptidase"/>
    <property type="match status" value="1"/>
</dbReference>
<dbReference type="InterPro" id="IPR033693">
    <property type="entry name" value="PGPEP1_Glu_AS"/>
</dbReference>
<comment type="function">
    <text evidence="2">Removes 5-oxoproline from various penultimate amino acid residues except L-proline.</text>
</comment>
<dbReference type="PIRSF" id="PIRSF015592">
    <property type="entry name" value="Prld-crbxl_pptds"/>
    <property type="match status" value="1"/>
</dbReference>
<evidence type="ECO:0000313" key="11">
    <source>
        <dbReference type="EMBL" id="NYV27510.1"/>
    </source>
</evidence>
<protein>
    <recommendedName>
        <fullName evidence="9">Pyroglutamyl-peptidase I</fullName>
        <ecNumber evidence="9">3.4.19.3</ecNumber>
    </recommendedName>
</protein>
<keyword evidence="8" id="KW-0788">Thiol protease</keyword>
<evidence type="ECO:0000256" key="2">
    <source>
        <dbReference type="ARBA" id="ARBA00002280"/>
    </source>
</evidence>
<dbReference type="PROSITE" id="PS01333">
    <property type="entry name" value="PYRASE_GLU"/>
    <property type="match status" value="1"/>
</dbReference>
<dbReference type="CDD" id="cd00501">
    <property type="entry name" value="Peptidase_C15"/>
    <property type="match status" value="1"/>
</dbReference>
<comment type="subcellular location">
    <subcellularLocation>
        <location evidence="3">Cytoplasm</location>
    </subcellularLocation>
</comment>
<dbReference type="EC" id="3.4.19.3" evidence="9"/>
<dbReference type="SUPFAM" id="SSF53182">
    <property type="entry name" value="Pyrrolidone carboxyl peptidase (pyroglutamate aminopeptidase)"/>
    <property type="match status" value="1"/>
</dbReference>
<evidence type="ECO:0000256" key="1">
    <source>
        <dbReference type="ARBA" id="ARBA00001770"/>
    </source>
</evidence>
<dbReference type="NCBIfam" id="NF009676">
    <property type="entry name" value="PRK13197.1"/>
    <property type="match status" value="1"/>
</dbReference>